<dbReference type="SUPFAM" id="SSF56219">
    <property type="entry name" value="DNase I-like"/>
    <property type="match status" value="1"/>
</dbReference>
<name>A0AAW2XWX3_9LAMI</name>
<gene>
    <name evidence="1" type="ORF">Slati_0490100</name>
</gene>
<organism evidence="1">
    <name type="scientific">Sesamum latifolium</name>
    <dbReference type="NCBI Taxonomy" id="2727402"/>
    <lineage>
        <taxon>Eukaryota</taxon>
        <taxon>Viridiplantae</taxon>
        <taxon>Streptophyta</taxon>
        <taxon>Embryophyta</taxon>
        <taxon>Tracheophyta</taxon>
        <taxon>Spermatophyta</taxon>
        <taxon>Magnoliopsida</taxon>
        <taxon>eudicotyledons</taxon>
        <taxon>Gunneridae</taxon>
        <taxon>Pentapetalae</taxon>
        <taxon>asterids</taxon>
        <taxon>lamiids</taxon>
        <taxon>Lamiales</taxon>
        <taxon>Pedaliaceae</taxon>
        <taxon>Sesamum</taxon>
    </lineage>
</organism>
<dbReference type="Gene3D" id="3.60.10.10">
    <property type="entry name" value="Endonuclease/exonuclease/phosphatase"/>
    <property type="match status" value="1"/>
</dbReference>
<dbReference type="EMBL" id="JACGWN010000002">
    <property type="protein sequence ID" value="KAL0458629.1"/>
    <property type="molecule type" value="Genomic_DNA"/>
</dbReference>
<sequence>MFGLGVNAKGKSRGLCLLWQQHVNLQLQSYSPFHIDVTVHNSSGDDWRFTGFYGHPETAKRKETWGSASKLSRLSLRLWLVVGDFNKILHQKEKSAMNRGPQSQLNDLRRCLESCNLVDLGSEGPRFTWCNHREDPHTVRARLDRAIASDEWAVLFSGATVQTIPSSHSDHSAILVEIVRDQHFDCKKKRFWFWAMWLRSDECVEVVQSHWVAHSRGSAISALQQKNSALSCGFVTVGSK</sequence>
<reference evidence="1" key="2">
    <citation type="journal article" date="2024" name="Plant">
        <title>Genomic evolution and insights into agronomic trait innovations of Sesamum species.</title>
        <authorList>
            <person name="Miao H."/>
            <person name="Wang L."/>
            <person name="Qu L."/>
            <person name="Liu H."/>
            <person name="Sun Y."/>
            <person name="Le M."/>
            <person name="Wang Q."/>
            <person name="Wei S."/>
            <person name="Zheng Y."/>
            <person name="Lin W."/>
            <person name="Duan Y."/>
            <person name="Cao H."/>
            <person name="Xiong S."/>
            <person name="Wang X."/>
            <person name="Wei L."/>
            <person name="Li C."/>
            <person name="Ma Q."/>
            <person name="Ju M."/>
            <person name="Zhao R."/>
            <person name="Li G."/>
            <person name="Mu C."/>
            <person name="Tian Q."/>
            <person name="Mei H."/>
            <person name="Zhang T."/>
            <person name="Gao T."/>
            <person name="Zhang H."/>
        </authorList>
    </citation>
    <scope>NUCLEOTIDE SEQUENCE</scope>
    <source>
        <strain evidence="1">KEN1</strain>
    </source>
</reference>
<reference evidence="1" key="1">
    <citation type="submission" date="2020-06" db="EMBL/GenBank/DDBJ databases">
        <authorList>
            <person name="Li T."/>
            <person name="Hu X."/>
            <person name="Zhang T."/>
            <person name="Song X."/>
            <person name="Zhang H."/>
            <person name="Dai N."/>
            <person name="Sheng W."/>
            <person name="Hou X."/>
            <person name="Wei L."/>
        </authorList>
    </citation>
    <scope>NUCLEOTIDE SEQUENCE</scope>
    <source>
        <strain evidence="1">KEN1</strain>
        <tissue evidence="1">Leaf</tissue>
    </source>
</reference>
<comment type="caution">
    <text evidence="1">The sequence shown here is derived from an EMBL/GenBank/DDBJ whole genome shotgun (WGS) entry which is preliminary data.</text>
</comment>
<dbReference type="PANTHER" id="PTHR33710:SF77">
    <property type="entry name" value="DNASE I-LIKE SUPERFAMILY PROTEIN"/>
    <property type="match status" value="1"/>
</dbReference>
<accession>A0AAW2XWX3</accession>
<dbReference type="PANTHER" id="PTHR33710">
    <property type="entry name" value="BNAC02G09200D PROTEIN"/>
    <property type="match status" value="1"/>
</dbReference>
<evidence type="ECO:0000313" key="1">
    <source>
        <dbReference type="EMBL" id="KAL0458629.1"/>
    </source>
</evidence>
<protein>
    <recommendedName>
        <fullName evidence="2">Reverse transcriptase</fullName>
    </recommendedName>
</protein>
<dbReference type="InterPro" id="IPR036691">
    <property type="entry name" value="Endo/exonu/phosph_ase_sf"/>
</dbReference>
<dbReference type="AlphaFoldDB" id="A0AAW2XWX3"/>
<evidence type="ECO:0008006" key="2">
    <source>
        <dbReference type="Google" id="ProtNLM"/>
    </source>
</evidence>
<proteinExistence type="predicted"/>